<dbReference type="GO" id="GO:0003677">
    <property type="term" value="F:DNA binding"/>
    <property type="evidence" value="ECO:0007669"/>
    <property type="project" value="UniProtKB-KW"/>
</dbReference>
<dbReference type="Gene3D" id="3.40.190.290">
    <property type="match status" value="1"/>
</dbReference>
<dbReference type="Pfam" id="PF00126">
    <property type="entry name" value="HTH_1"/>
    <property type="match status" value="1"/>
</dbReference>
<evidence type="ECO:0000313" key="7">
    <source>
        <dbReference type="Proteomes" id="UP000184221"/>
    </source>
</evidence>
<comment type="similarity">
    <text evidence="1">Belongs to the LysR transcriptional regulatory family.</text>
</comment>
<evidence type="ECO:0000256" key="3">
    <source>
        <dbReference type="ARBA" id="ARBA00023125"/>
    </source>
</evidence>
<dbReference type="InterPro" id="IPR036390">
    <property type="entry name" value="WH_DNA-bd_sf"/>
</dbReference>
<dbReference type="EMBL" id="FQXC01000002">
    <property type="protein sequence ID" value="SHH36288.1"/>
    <property type="molecule type" value="Genomic_DNA"/>
</dbReference>
<organism evidence="6 7">
    <name type="scientific">Marivita hallyeonensis</name>
    <dbReference type="NCBI Taxonomy" id="996342"/>
    <lineage>
        <taxon>Bacteria</taxon>
        <taxon>Pseudomonadati</taxon>
        <taxon>Pseudomonadota</taxon>
        <taxon>Alphaproteobacteria</taxon>
        <taxon>Rhodobacterales</taxon>
        <taxon>Roseobacteraceae</taxon>
        <taxon>Marivita</taxon>
    </lineage>
</organism>
<keyword evidence="3" id="KW-0238">DNA-binding</keyword>
<dbReference type="InterPro" id="IPR058163">
    <property type="entry name" value="LysR-type_TF_proteobact-type"/>
</dbReference>
<dbReference type="SUPFAM" id="SSF46785">
    <property type="entry name" value="Winged helix' DNA-binding domain"/>
    <property type="match status" value="1"/>
</dbReference>
<protein>
    <submittedName>
        <fullName evidence="6">Transcriptional regulator, LysR family</fullName>
    </submittedName>
</protein>
<dbReference type="OrthoDB" id="9813056at2"/>
<evidence type="ECO:0000256" key="4">
    <source>
        <dbReference type="ARBA" id="ARBA00023163"/>
    </source>
</evidence>
<dbReference type="FunFam" id="1.10.10.10:FF:000001">
    <property type="entry name" value="LysR family transcriptional regulator"/>
    <property type="match status" value="1"/>
</dbReference>
<dbReference type="GO" id="GO:0003700">
    <property type="term" value="F:DNA-binding transcription factor activity"/>
    <property type="evidence" value="ECO:0007669"/>
    <property type="project" value="InterPro"/>
</dbReference>
<dbReference type="STRING" id="996342.SAMN05443551_2089"/>
<evidence type="ECO:0000259" key="5">
    <source>
        <dbReference type="PROSITE" id="PS50931"/>
    </source>
</evidence>
<dbReference type="InterPro" id="IPR000847">
    <property type="entry name" value="LysR_HTH_N"/>
</dbReference>
<proteinExistence type="inferred from homology"/>
<evidence type="ECO:0000313" key="6">
    <source>
        <dbReference type="EMBL" id="SHH36288.1"/>
    </source>
</evidence>
<dbReference type="InterPro" id="IPR036388">
    <property type="entry name" value="WH-like_DNA-bd_sf"/>
</dbReference>
<evidence type="ECO:0000256" key="1">
    <source>
        <dbReference type="ARBA" id="ARBA00009437"/>
    </source>
</evidence>
<gene>
    <name evidence="6" type="ORF">SAMN05443551_2089</name>
</gene>
<reference evidence="6 7" key="1">
    <citation type="submission" date="2016-11" db="EMBL/GenBank/DDBJ databases">
        <authorList>
            <person name="Jaros S."/>
            <person name="Januszkiewicz K."/>
            <person name="Wedrychowicz H."/>
        </authorList>
    </citation>
    <scope>NUCLEOTIDE SEQUENCE [LARGE SCALE GENOMIC DNA]</scope>
    <source>
        <strain evidence="6 7">DSM 29431</strain>
    </source>
</reference>
<name>A0A1M5SDB6_9RHOB</name>
<keyword evidence="7" id="KW-1185">Reference proteome</keyword>
<dbReference type="SUPFAM" id="SSF53850">
    <property type="entry name" value="Periplasmic binding protein-like II"/>
    <property type="match status" value="1"/>
</dbReference>
<feature type="domain" description="HTH lysR-type" evidence="5">
    <location>
        <begin position="1"/>
        <end position="58"/>
    </location>
</feature>
<dbReference type="Pfam" id="PF03466">
    <property type="entry name" value="LysR_substrate"/>
    <property type="match status" value="1"/>
</dbReference>
<dbReference type="InterPro" id="IPR005119">
    <property type="entry name" value="LysR_subst-bd"/>
</dbReference>
<accession>A0A1M5SDB6</accession>
<dbReference type="CDD" id="cd08422">
    <property type="entry name" value="PBP2_CrgA_like"/>
    <property type="match status" value="1"/>
</dbReference>
<dbReference type="PANTHER" id="PTHR30537:SF5">
    <property type="entry name" value="HTH-TYPE TRANSCRIPTIONAL ACTIVATOR TTDR-RELATED"/>
    <property type="match status" value="1"/>
</dbReference>
<dbReference type="RefSeq" id="WP_072777391.1">
    <property type="nucleotide sequence ID" value="NZ_FQXC01000002.1"/>
</dbReference>
<dbReference type="PROSITE" id="PS50931">
    <property type="entry name" value="HTH_LYSR"/>
    <property type="match status" value="1"/>
</dbReference>
<dbReference type="AlphaFoldDB" id="A0A1M5SDB6"/>
<keyword evidence="4" id="KW-0804">Transcription</keyword>
<sequence length="300" mass="32999">MDVDALKTAALVAQHGSFTAAARVIDVDASTVSRTVASVENKIGLRLFQRNARSLTLTEEGAAYLSRVGPLLLELDHAADEARQLRELPSGTLRMTASVAFAYEVIVPHLAAFRDLYPKIIVELLPTDATVDILAEKIDLAIRLASAPEGDVISTKLMSTRYRVCASPDYLDRTGAIDHPTDLQTHDCLRFALPEFRSTWKFRRGTDDIAVPVGGTLLISNALGLRRAARDGLGPVLLGDWLVKDDLAQGRLVDLFPDWECSATTFDTGAWALYPSREFLPRKVRAMIDFLKPRLRTAGR</sequence>
<dbReference type="Gene3D" id="1.10.10.10">
    <property type="entry name" value="Winged helix-like DNA-binding domain superfamily/Winged helix DNA-binding domain"/>
    <property type="match status" value="1"/>
</dbReference>
<dbReference type="PANTHER" id="PTHR30537">
    <property type="entry name" value="HTH-TYPE TRANSCRIPTIONAL REGULATOR"/>
    <property type="match status" value="1"/>
</dbReference>
<evidence type="ECO:0000256" key="2">
    <source>
        <dbReference type="ARBA" id="ARBA00023015"/>
    </source>
</evidence>
<dbReference type="Proteomes" id="UP000184221">
    <property type="component" value="Unassembled WGS sequence"/>
</dbReference>
<keyword evidence="2" id="KW-0805">Transcription regulation</keyword>